<comment type="subcellular location">
    <subcellularLocation>
        <location evidence="1">Cell membrane</location>
        <topology evidence="1">Single-pass membrane protein</topology>
    </subcellularLocation>
</comment>
<dbReference type="RefSeq" id="WP_092373671.1">
    <property type="nucleotide sequence ID" value="NZ_FORX01000005.1"/>
</dbReference>
<dbReference type="EMBL" id="FORX01000005">
    <property type="protein sequence ID" value="SFJ68323.1"/>
    <property type="molecule type" value="Genomic_DNA"/>
</dbReference>
<dbReference type="Pfam" id="PF13677">
    <property type="entry name" value="MotB_plug"/>
    <property type="match status" value="1"/>
</dbReference>
<feature type="compositionally biased region" description="Polar residues" evidence="8">
    <location>
        <begin position="264"/>
        <end position="285"/>
    </location>
</feature>
<dbReference type="InterPro" id="IPR036737">
    <property type="entry name" value="OmpA-like_sf"/>
</dbReference>
<name>A0A1I3TCT3_9BACT</name>
<dbReference type="InterPro" id="IPR025713">
    <property type="entry name" value="MotB-like_N_dom"/>
</dbReference>
<keyword evidence="6 7" id="KW-0472">Membrane</keyword>
<organism evidence="11 12">
    <name type="scientific">Desulfomicrobium apsheronum</name>
    <dbReference type="NCBI Taxonomy" id="52560"/>
    <lineage>
        <taxon>Bacteria</taxon>
        <taxon>Pseudomonadati</taxon>
        <taxon>Thermodesulfobacteriota</taxon>
        <taxon>Desulfovibrionia</taxon>
        <taxon>Desulfovibrionales</taxon>
        <taxon>Desulfomicrobiaceae</taxon>
        <taxon>Desulfomicrobium</taxon>
    </lineage>
</organism>
<feature type="region of interest" description="Disordered" evidence="8">
    <location>
        <begin position="258"/>
        <end position="300"/>
    </location>
</feature>
<evidence type="ECO:0000256" key="8">
    <source>
        <dbReference type="SAM" id="MobiDB-lite"/>
    </source>
</evidence>
<dbReference type="OrthoDB" id="9783110at2"/>
<dbReference type="Gene3D" id="3.30.1330.60">
    <property type="entry name" value="OmpA-like domain"/>
    <property type="match status" value="1"/>
</dbReference>
<reference evidence="12" key="1">
    <citation type="submission" date="2016-10" db="EMBL/GenBank/DDBJ databases">
        <authorList>
            <person name="Varghese N."/>
            <person name="Submissions S."/>
        </authorList>
    </citation>
    <scope>NUCLEOTIDE SEQUENCE [LARGE SCALE GENOMIC DNA]</scope>
    <source>
        <strain evidence="12">DSM 5918</strain>
    </source>
</reference>
<protein>
    <submittedName>
        <fullName evidence="11">Chemotaxis protein MotB</fullName>
    </submittedName>
</protein>
<evidence type="ECO:0000259" key="10">
    <source>
        <dbReference type="PROSITE" id="PS51123"/>
    </source>
</evidence>
<accession>A0A1I3TCT3</accession>
<dbReference type="PROSITE" id="PS51123">
    <property type="entry name" value="OMPA_2"/>
    <property type="match status" value="1"/>
</dbReference>
<proteinExistence type="inferred from homology"/>
<keyword evidence="3" id="KW-1003">Cell membrane</keyword>
<dbReference type="Proteomes" id="UP000198635">
    <property type="component" value="Unassembled WGS sequence"/>
</dbReference>
<evidence type="ECO:0000256" key="1">
    <source>
        <dbReference type="ARBA" id="ARBA00004162"/>
    </source>
</evidence>
<dbReference type="CDD" id="cd07185">
    <property type="entry name" value="OmpA_C-like"/>
    <property type="match status" value="1"/>
</dbReference>
<dbReference type="GO" id="GO:0005886">
    <property type="term" value="C:plasma membrane"/>
    <property type="evidence" value="ECO:0007669"/>
    <property type="project" value="UniProtKB-SubCell"/>
</dbReference>
<evidence type="ECO:0000256" key="6">
    <source>
        <dbReference type="ARBA" id="ARBA00023136"/>
    </source>
</evidence>
<evidence type="ECO:0000256" key="7">
    <source>
        <dbReference type="PROSITE-ProRule" id="PRU00473"/>
    </source>
</evidence>
<dbReference type="InterPro" id="IPR050330">
    <property type="entry name" value="Bact_OuterMem_StrucFunc"/>
</dbReference>
<dbReference type="AlphaFoldDB" id="A0A1I3TCT3"/>
<feature type="domain" description="OmpA-like" evidence="10">
    <location>
        <begin position="138"/>
        <end position="258"/>
    </location>
</feature>
<dbReference type="PANTHER" id="PTHR30329">
    <property type="entry name" value="STATOR ELEMENT OF FLAGELLAR MOTOR COMPLEX"/>
    <property type="match status" value="1"/>
</dbReference>
<evidence type="ECO:0000256" key="2">
    <source>
        <dbReference type="ARBA" id="ARBA00008914"/>
    </source>
</evidence>
<dbReference type="SUPFAM" id="SSF103088">
    <property type="entry name" value="OmpA-like"/>
    <property type="match status" value="1"/>
</dbReference>
<evidence type="ECO:0000256" key="9">
    <source>
        <dbReference type="SAM" id="Phobius"/>
    </source>
</evidence>
<sequence length="300" mass="32855">MADKKNIIIKKVKKGGHGGHHGGAWKIAYADFVTAMMAFFLLMWLLNNVSEEKKEQLSIYFKEFSVIDGLPPSMSMGAGGQSASDPQLTPLIMEGTTGMFAEGKSQEEILKEAMAKMIEERLKEYKEELIIDTFDNGVRIQMLYGEGNPFFDSASSQLTGDARNVLKVIADTVRDLPNQIAVEGHTDAVPLGGPQSRYTNWELSTDRASSARVILQEFGVEPKRMVRVAGYAATQPLIRENPEDPRNRRVSILLFNDPTRSPVDVNSTSGQNGQLSVNPLMNGTSGPAVPQGAPTLPSRN</sequence>
<evidence type="ECO:0000256" key="3">
    <source>
        <dbReference type="ARBA" id="ARBA00022475"/>
    </source>
</evidence>
<evidence type="ECO:0000256" key="5">
    <source>
        <dbReference type="ARBA" id="ARBA00022989"/>
    </source>
</evidence>
<evidence type="ECO:0000313" key="11">
    <source>
        <dbReference type="EMBL" id="SFJ68323.1"/>
    </source>
</evidence>
<keyword evidence="4 9" id="KW-0812">Transmembrane</keyword>
<dbReference type="InterPro" id="IPR006665">
    <property type="entry name" value="OmpA-like"/>
</dbReference>
<dbReference type="STRING" id="52560.SAMN04488082_105166"/>
<dbReference type="PANTHER" id="PTHR30329:SF21">
    <property type="entry name" value="LIPOPROTEIN YIAD-RELATED"/>
    <property type="match status" value="1"/>
</dbReference>
<gene>
    <name evidence="11" type="ORF">SAMN04488082_105166</name>
</gene>
<evidence type="ECO:0000313" key="12">
    <source>
        <dbReference type="Proteomes" id="UP000198635"/>
    </source>
</evidence>
<comment type="similarity">
    <text evidence="2">Belongs to the MotB family.</text>
</comment>
<dbReference type="Pfam" id="PF00691">
    <property type="entry name" value="OmpA"/>
    <property type="match status" value="1"/>
</dbReference>
<keyword evidence="5 9" id="KW-1133">Transmembrane helix</keyword>
<keyword evidence="12" id="KW-1185">Reference proteome</keyword>
<evidence type="ECO:0000256" key="4">
    <source>
        <dbReference type="ARBA" id="ARBA00022692"/>
    </source>
</evidence>
<feature type="transmembrane region" description="Helical" evidence="9">
    <location>
        <begin position="27"/>
        <end position="46"/>
    </location>
</feature>